<gene>
    <name evidence="3" type="ORF">MLD63_04610</name>
</gene>
<dbReference type="PANTHER" id="PTHR37422">
    <property type="entry name" value="TEICHURONIC ACID BIOSYNTHESIS PROTEIN TUAE"/>
    <property type="match status" value="1"/>
</dbReference>
<feature type="region of interest" description="Disordered" evidence="1">
    <location>
        <begin position="247"/>
        <end position="276"/>
    </location>
</feature>
<name>A0ABT1MQU7_9RHOB</name>
<feature type="region of interest" description="Disordered" evidence="1">
    <location>
        <begin position="487"/>
        <end position="525"/>
    </location>
</feature>
<feature type="transmembrane region" description="Helical" evidence="2">
    <location>
        <begin position="306"/>
        <end position="336"/>
    </location>
</feature>
<feature type="transmembrane region" description="Helical" evidence="2">
    <location>
        <begin position="94"/>
        <end position="114"/>
    </location>
</feature>
<organism evidence="3 4">
    <name type="scientific">Paracoccus albicereus</name>
    <dbReference type="NCBI Taxonomy" id="2922394"/>
    <lineage>
        <taxon>Bacteria</taxon>
        <taxon>Pseudomonadati</taxon>
        <taxon>Pseudomonadota</taxon>
        <taxon>Alphaproteobacteria</taxon>
        <taxon>Rhodobacterales</taxon>
        <taxon>Paracoccaceae</taxon>
        <taxon>Paracoccus</taxon>
    </lineage>
</organism>
<evidence type="ECO:0000256" key="1">
    <source>
        <dbReference type="SAM" id="MobiDB-lite"/>
    </source>
</evidence>
<dbReference type="EMBL" id="JAKZEU010000002">
    <property type="protein sequence ID" value="MCQ0969708.1"/>
    <property type="molecule type" value="Genomic_DNA"/>
</dbReference>
<proteinExistence type="predicted"/>
<dbReference type="PANTHER" id="PTHR37422:SF13">
    <property type="entry name" value="LIPOPOLYSACCHARIDE BIOSYNTHESIS PROTEIN PA4999-RELATED"/>
    <property type="match status" value="1"/>
</dbReference>
<evidence type="ECO:0008006" key="5">
    <source>
        <dbReference type="Google" id="ProtNLM"/>
    </source>
</evidence>
<feature type="transmembrane region" description="Helical" evidence="2">
    <location>
        <begin position="45"/>
        <end position="62"/>
    </location>
</feature>
<feature type="transmembrane region" description="Helical" evidence="2">
    <location>
        <begin position="163"/>
        <end position="181"/>
    </location>
</feature>
<keyword evidence="2" id="KW-1133">Transmembrane helix</keyword>
<keyword evidence="2" id="KW-0472">Membrane</keyword>
<evidence type="ECO:0000313" key="3">
    <source>
        <dbReference type="EMBL" id="MCQ0969708.1"/>
    </source>
</evidence>
<dbReference type="Proteomes" id="UP001203945">
    <property type="component" value="Unassembled WGS sequence"/>
</dbReference>
<sequence length="525" mass="57677">MAIVLFRRLPLPVALVWSILAPYLILPEGLSVDFPVLPGFDKHSIPSLCALVLVLAAGRRGIKGRGDRRLAEAQNESGHPDGKRQVRRGRSRPSVFFTFLTALAIAAPIPTNLLNGDFLLIGGRFIQGTGFKDMYGVVILTALSVVPFLLARRHLGRAEDQVMLMKALVAACLVYSLLMLFEVRMSPQLHRILYGYHAHSFAQHVRGGHYRPMVFLEHGLRVGIFVAMAALSCATMWRIAQKARAKGHGTRSAGTERGADTVQSRPSRVRRHETQTSERPPSYWALRLTWLTAVLVLSRNLGATMILVLLLPAVLLLGVRLQIMIAAVFAALILIYPMARGSGIVPTDRILSFAASIDEDRGRSLEFRLMNEDMLLARANEKPLFGWSGWGRSRVYDPETGDDISTTDGSWVILIGTSGWVGYLATFGLLTAPVLMMFRRRKVADQAAAGLTLILTANLLDLVPNSSLTPITWLIAGSLAGRVEQMANKPTETGRRRNTQPSVSRSQAPETPPSPAFARNSARRV</sequence>
<feature type="compositionally biased region" description="Polar residues" evidence="1">
    <location>
        <begin position="499"/>
        <end position="509"/>
    </location>
</feature>
<accession>A0ABT1MQU7</accession>
<protein>
    <recommendedName>
        <fullName evidence="5">O-antigen ligase domain-containing protein</fullName>
    </recommendedName>
</protein>
<feature type="transmembrane region" description="Helical" evidence="2">
    <location>
        <begin position="411"/>
        <end position="432"/>
    </location>
</feature>
<feature type="region of interest" description="Disordered" evidence="1">
    <location>
        <begin position="66"/>
        <end position="89"/>
    </location>
</feature>
<comment type="caution">
    <text evidence="3">The sequence shown here is derived from an EMBL/GenBank/DDBJ whole genome shotgun (WGS) entry which is preliminary data.</text>
</comment>
<dbReference type="InterPro" id="IPR051533">
    <property type="entry name" value="WaaL-like"/>
</dbReference>
<keyword evidence="2" id="KW-0812">Transmembrane</keyword>
<evidence type="ECO:0000313" key="4">
    <source>
        <dbReference type="Proteomes" id="UP001203945"/>
    </source>
</evidence>
<evidence type="ECO:0000256" key="2">
    <source>
        <dbReference type="SAM" id="Phobius"/>
    </source>
</evidence>
<reference evidence="3 4" key="1">
    <citation type="submission" date="2022-03" db="EMBL/GenBank/DDBJ databases">
        <authorList>
            <person name="He Y."/>
        </authorList>
    </citation>
    <scope>NUCLEOTIDE SEQUENCE [LARGE SCALE GENOMIC DNA]</scope>
    <source>
        <strain evidence="3 4">TK19116</strain>
    </source>
</reference>
<keyword evidence="4" id="KW-1185">Reference proteome</keyword>
<feature type="transmembrane region" description="Helical" evidence="2">
    <location>
        <begin position="9"/>
        <end position="25"/>
    </location>
</feature>
<dbReference type="RefSeq" id="WP_255328725.1">
    <property type="nucleotide sequence ID" value="NZ_JAKZEU010000002.1"/>
</dbReference>
<feature type="transmembrane region" description="Helical" evidence="2">
    <location>
        <begin position="220"/>
        <end position="240"/>
    </location>
</feature>
<feature type="transmembrane region" description="Helical" evidence="2">
    <location>
        <begin position="134"/>
        <end position="151"/>
    </location>
</feature>